<dbReference type="SMART" id="SM00827">
    <property type="entry name" value="PKS_AT"/>
    <property type="match status" value="3"/>
</dbReference>
<dbReference type="Pfam" id="PF08990">
    <property type="entry name" value="Docking"/>
    <property type="match status" value="1"/>
</dbReference>
<dbReference type="InterPro" id="IPR020807">
    <property type="entry name" value="PKS_DH"/>
</dbReference>
<dbReference type="InterPro" id="IPR013968">
    <property type="entry name" value="PKS_KR"/>
</dbReference>
<evidence type="ECO:0000259" key="11">
    <source>
        <dbReference type="PROSITE" id="PS50075"/>
    </source>
</evidence>
<dbReference type="GO" id="GO:0004315">
    <property type="term" value="F:3-oxoacyl-[acyl-carrier-protein] synthase activity"/>
    <property type="evidence" value="ECO:0007669"/>
    <property type="project" value="InterPro"/>
</dbReference>
<evidence type="ECO:0000256" key="2">
    <source>
        <dbReference type="ARBA" id="ARBA00004792"/>
    </source>
</evidence>
<dbReference type="Pfam" id="PF00109">
    <property type="entry name" value="ketoacyl-synt"/>
    <property type="match status" value="3"/>
</dbReference>
<feature type="domain" description="Ketosynthase family 3 (KS3)" evidence="12">
    <location>
        <begin position="3627"/>
        <end position="4043"/>
    </location>
</feature>
<dbReference type="CDD" id="cd08952">
    <property type="entry name" value="KR_1_SDR_x"/>
    <property type="match status" value="2"/>
</dbReference>
<evidence type="ECO:0000313" key="14">
    <source>
        <dbReference type="EMBL" id="CUW01176.1"/>
    </source>
</evidence>
<dbReference type="InterPro" id="IPR016039">
    <property type="entry name" value="Thiolase-like"/>
</dbReference>
<dbReference type="SMART" id="SM00823">
    <property type="entry name" value="PKS_PP"/>
    <property type="match status" value="3"/>
</dbReference>
<keyword evidence="8" id="KW-0012">Acyltransferase</keyword>
<feature type="region of interest" description="Disordered" evidence="10">
    <location>
        <begin position="4047"/>
        <end position="4079"/>
    </location>
</feature>
<dbReference type="InterPro" id="IPR036736">
    <property type="entry name" value="ACP-like_sf"/>
</dbReference>
<dbReference type="EMBL" id="LN997802">
    <property type="protein sequence ID" value="CUW01176.1"/>
    <property type="molecule type" value="Genomic_DNA"/>
</dbReference>
<reference evidence="14" key="1">
    <citation type="journal article" date="2016" name="Microb. Cell Fact.">
        <title>Characterization and engineering of the biosynthesis gene cluster for antitumor macrolides PM100117 and PM100118 from a marine actinobacteria: generation of a novel improved derivative.</title>
        <authorList>
            <person name="Garcia-Salcedo R."/>
            <person name="Olano C."/>
            <person name="Gomez C."/>
            <person name="Fernandez R."/>
            <person name="Brana A.F."/>
            <person name="Mendez C."/>
            <person name="De la Calle F."/>
            <person name="Salas J.A."/>
        </authorList>
    </citation>
    <scope>NUCLEOTIDE SEQUENCE</scope>
    <source>
        <strain evidence="14">GUA-06-06-006A</strain>
    </source>
</reference>
<evidence type="ECO:0000259" key="12">
    <source>
        <dbReference type="PROSITE" id="PS52004"/>
    </source>
</evidence>
<dbReference type="GO" id="GO:0033068">
    <property type="term" value="P:macrolide biosynthetic process"/>
    <property type="evidence" value="ECO:0007669"/>
    <property type="project" value="UniProtKB-ARBA"/>
</dbReference>
<dbReference type="InterPro" id="IPR055123">
    <property type="entry name" value="SpnB-like_Rossmann"/>
</dbReference>
<dbReference type="FunFam" id="3.40.50.720:FF:000209">
    <property type="entry name" value="Polyketide synthase Pks12"/>
    <property type="match status" value="1"/>
</dbReference>
<dbReference type="InterPro" id="IPR018201">
    <property type="entry name" value="Ketoacyl_synth_AS"/>
</dbReference>
<feature type="domain" description="PKS/mFAS DH" evidence="13">
    <location>
        <begin position="2420"/>
        <end position="2718"/>
    </location>
</feature>
<dbReference type="InterPro" id="IPR006162">
    <property type="entry name" value="Ppantetheine_attach_site"/>
</dbReference>
<dbReference type="InterPro" id="IPR016035">
    <property type="entry name" value="Acyl_Trfase/lysoPLipase"/>
</dbReference>
<feature type="domain" description="Carrier" evidence="11">
    <location>
        <begin position="5087"/>
        <end position="5162"/>
    </location>
</feature>
<dbReference type="FunFam" id="3.40.47.10:FF:000019">
    <property type="entry name" value="Polyketide synthase type I"/>
    <property type="match status" value="3"/>
</dbReference>
<dbReference type="PROSITE" id="PS50075">
    <property type="entry name" value="CARRIER"/>
    <property type="match status" value="3"/>
</dbReference>
<keyword evidence="3" id="KW-0596">Phosphopantetheine</keyword>
<dbReference type="FunFam" id="3.40.366.10:FF:000002">
    <property type="entry name" value="Probable polyketide synthase 2"/>
    <property type="match status" value="3"/>
</dbReference>
<dbReference type="SUPFAM" id="SSF51735">
    <property type="entry name" value="NAD(P)-binding Rossmann-fold domains"/>
    <property type="match status" value="7"/>
</dbReference>
<evidence type="ECO:0000256" key="9">
    <source>
        <dbReference type="PROSITE-ProRule" id="PRU01363"/>
    </source>
</evidence>
<dbReference type="InterPro" id="IPR057326">
    <property type="entry name" value="KR_dom"/>
</dbReference>
<dbReference type="SUPFAM" id="SSF47336">
    <property type="entry name" value="ACP-like"/>
    <property type="match status" value="3"/>
</dbReference>
<dbReference type="InterPro" id="IPR014043">
    <property type="entry name" value="Acyl_transferase_dom"/>
</dbReference>
<dbReference type="InterPro" id="IPR041618">
    <property type="entry name" value="PKS_DE"/>
</dbReference>
<proteinExistence type="predicted"/>
<dbReference type="InterPro" id="IPR050091">
    <property type="entry name" value="PKS_NRPS_Biosynth_Enz"/>
</dbReference>
<dbReference type="SUPFAM" id="SSF53901">
    <property type="entry name" value="Thiolase-like"/>
    <property type="match status" value="3"/>
</dbReference>
<dbReference type="FunFam" id="1.10.1200.10:FF:000007">
    <property type="entry name" value="Probable polyketide synthase pks17"/>
    <property type="match status" value="3"/>
</dbReference>
<dbReference type="InterPro" id="IPR042104">
    <property type="entry name" value="PKS_dehydratase_sf"/>
</dbReference>
<dbReference type="NCBIfam" id="NF045894">
    <property type="entry name" value="PKS_plus_SDR"/>
    <property type="match status" value="1"/>
</dbReference>
<dbReference type="Pfam" id="PF13602">
    <property type="entry name" value="ADH_zinc_N_2"/>
    <property type="match status" value="1"/>
</dbReference>
<dbReference type="Pfam" id="PF08240">
    <property type="entry name" value="ADH_N"/>
    <property type="match status" value="1"/>
</dbReference>
<comment type="cofactor">
    <cofactor evidence="1">
        <name>pantetheine 4'-phosphate</name>
        <dbReference type="ChEBI" id="CHEBI:47942"/>
    </cofactor>
</comment>
<dbReference type="InterPro" id="IPR036291">
    <property type="entry name" value="NAD(P)-bd_dom_sf"/>
</dbReference>
<dbReference type="Gene3D" id="3.40.366.10">
    <property type="entry name" value="Malonyl-Coenzyme A Acyl Carrier Protein, domain 2"/>
    <property type="match status" value="3"/>
</dbReference>
<dbReference type="InterPro" id="IPR009081">
    <property type="entry name" value="PP-bd_ACP"/>
</dbReference>
<keyword evidence="4" id="KW-0597">Phosphoprotein</keyword>
<dbReference type="SMART" id="SM00822">
    <property type="entry name" value="PKS_KR"/>
    <property type="match status" value="3"/>
</dbReference>
<dbReference type="InterPro" id="IPR013154">
    <property type="entry name" value="ADH-like_N"/>
</dbReference>
<dbReference type="InterPro" id="IPR015083">
    <property type="entry name" value="NorB/c/GfsB-D-like_docking"/>
</dbReference>
<feature type="active site" description="Proton donor; for dehydratase activity" evidence="9">
    <location>
        <position position="2634"/>
    </location>
</feature>
<keyword evidence="5" id="KW-0808">Transferase</keyword>
<dbReference type="FunFam" id="3.90.180.10:FF:000032">
    <property type="entry name" value="Probable polyketide synthase pks1"/>
    <property type="match status" value="1"/>
</dbReference>
<keyword evidence="7" id="KW-0511">Multifunctional enzyme</keyword>
<sequence length="5247" mass="546971">MVAADDEKYMEYLKRVTTELRQTRRQLREAEGRDQEPIAIVAMSCRYPGSVRTPEDLWQLVAEGGDAISDFPVDRGWDVDAAYDPDPDKPGSIYVREGGFLHDAGYFDPAFFGMSPREALATDPQQRLLLEVAWEAFERAGIDPTSVRGSNGGVFVGAATSGYGIGVADLPEGVQGLLLAGNATSVASGRIAYTLGLEGPAVTVDTACSSSLVALHWACHALRRGECDLALAGGVAVMCTPAMFFEFSRQRGLAADGRCKPFSDDADGTGWSEGAGMLLVERLSDARKNGHPVLAVVRGTAINSDGASNGLTAPNGPSQQRVIRSALSRAGLSPSDVDAVDAHGTGTSLGDPIEAQALLATYGKDRADHGPLQLGSLKSNIGHTQSAAGVGSVIKMVMAMHHGSLPKSLHISEPSRHIEWSAGEVEVLTEAKPWQHEGRPRRAGVSSFGISGTNAHAILEEAPADEEAPAPDTHGEPARTLPLVPWVVSARSAAALRAQAAQLLTRVKQDELDLTDVGHSLTTTRTAFEHRAVVLAEDRAAALRGLEELATTGIEGPNTDLVGGRTMRGATAFLFTGQGAQHAGMGRELYAAFPAFAAAFDETCALFDTHLKRPLREVVFGQETDALHRTAFTQPALFAVEVALYRLIESWGVKPKYLVGHSIGELVAAHVAGVLSLEDACRLVAARGRLMEALPAGGAMVSLQASEDEVVPLLEGLEQRVSVAAANGPQSVVVSGDESVVAGIADRFESEGRKVKRLQVSHAFHSPLMEPMLEEFRAVAESVSFAEPRIPVVSNVTGELATAEQLTSPDYWMRHVRDAVRFGDGVRWLAEHGVTRLLELGPGGTLTAMAQSCLADTGDDDTERVYLAALRANRPETTSLMSAMAGAFASGAPLDWSAYFAGTGARRVDLPTYAFQRERYWLESTGATPEPHEQSAVDGWRYRVEWKPLMAPSGGTLGGRWLAVVDPDEVWSEAVVAGLAGCGVTVARVECVAGEVGRGSLAERVREVAGEDPVAGVLVVGCAEVARSAVVVQALGDAGVGGRVWWVTRGAVAVGRSDGGPDPVGAAVWGLGRVAALELPDRWGGLVDLPETLDRGAFDRLVGVVADGGEDQVAVRASGVFGRRLVHAPAPAADVAGGWEPRGTVLITGGTGALGGCVARWVAERGAEHVVLTSRRGLEAPGAVELEAELSGLGVRVTVAACDVADRGAVEELLSGCSVDAVVHAAGVVDSVPLGDVDAEHFAQVMGAKVSGAVVLDEVLGDRELDAFVVFSSIAGVWGSGGQGAYAAANAFVEGLVEARRARGAVGCAVAWGPWSGGGMAGAEGAEEHLLRRGLRALDPGLAVSALESAVGAGEGSVVVADVEWERFAPAFTSARPSPLLEDLPEVRAALAAGGEASGAGVMRERLSGLSVVERERALLELVRTYAAAVLGYYKPESLEARSAFRDLGFDSLTAVELRGRLNTETGLRLPATVVFDYPSPVDLARFLGEELFGTGADAVPGLPVAASVSDDPVVIVGMSCRLPGGVVSPEDLWRLVAGAEDAVTELPDDRGWDLDALYDPTPGRPGKSYSRHGGFVSGVDRFDPAFFGISPREAVAIDPQQRLLLETSWEALERTGIDPQTLRGSRAGVFVGSNGQDYPALLLSTREGQDGYLGTGNAAAVVSGRISYALGLEGPAVTVDTACSSSLVALHLAVQSLRSGECDLALAGGVTVMSTPGAFIEFSQQRGLAADGRCKAFSDAADGTGWGEGAGVLVVERLSDARRNGHRVLAVVAGSAVNQDGASNGLTAPNGPSQQRVIRQALAGAGLSPSDVDVVEAHGTGTSLGDPIEAQALLATYGQGREADRPLWLGSVKSNIGHTQAAAGAAGVIKMVLALQHGVLPQTLHADEPSSHVDWSAGDVRLLTEAVAWPEGERPRRAGVSAFGVSGTNAHVVIEQAPVEESAGAAPVGDVGVVPWVVSARSREGLRAQAQRLLAHVEARPELAAPEVGFALATTRSAFEHRAVVLGTERTALVDGLRALAAGDEAAPVVSALAAPEARLALLFTGQGAQRLGMGRELYDAFPVFADAFDAVCVHFDGELATPLRDVVFGEDAERLNRTGFTQPALFAVEVALFRLVESFGVRPDYLVGHSIGELVAAHIAGVLSLEDACRLVAARGRLMQALPAGGAMVALQATEAEVLPLLDGHEQRVSIAAVNGPRSVVISGEETAVAAIADRFEAEGRKVKRLQVSHAFHSPLMEPMLDEFRTVAESVSYAEPRIPVVSNVTGTLSTPQELTSPDYWVRHVREAVRFADGIRWLAEHEVTRFIEIGPDGTLTAMAQSCLDGDTDADQVLIPTLRGDDRGEISALLTAAGRAFAHGTPINWPTLFPTTATEGITDSPTPTPIALPTYAFQHQRYWPRFTGLPAGDLGSAGLVSAQHPLLGAAVSLAGSADGTDGFDGVYGPAESDAVVFTGRVSVAAQPWLAEHRVSGSVLLPGTAFLELAVRAGDQVGCAQVEELTLEAPLVLPERGAVQLQVAVGAADETGRRTLSVYSRPQDAPADQPWVRHAVGVLGTDGAAPGAGLSQWPPAGAEPVSVEGLYEGLAAAGFGYGPVFRGLRQVWSRGDELFASVELPESSVPEAAGFGLHPALLDSVLHALGLVESGRTDADRADEGQGRLPFSWSGATLHASGAPVLRARLTVRGPDSVALELADASGSPVATIDSLVLRPVSADGIAQARADGQDTALHTLDWIPLPEPSTAGAPTASAISVDAAVDACEGAAGRLDLSAIGAAGYPDLASLPQDGVPSHVLLRLDAPGGDPAAAAHTATHRALTLLQAWLAEERFAAARLVVVTQGAVTVDERRPDPALAAVWGLVRSARSEHPDRFTLVDLDGASESLAALPAALTGDEPELAVRAGQVYVPRLSRHVRPDALPVPEQSGAWCLDIPEKGTLANLRLAESPTTQAELGTGQVRIAVRAAGLNFRDVLNALGMYPGDAVALGIEGAGVVTEVGPGVTGFACGDRVMGLFTQSFGPRAVADARTLARIPGGWSFAQAASVPVVFLTAYYALVELGDVQAGESVLVHAAAGGVGMAAVQLARHLGAEVFGTASPGKWETLRSSGLNEAHIASSRDLDFERSFLAATAGRGVDVVLDSLAGEFVDASLRLLPRGGRFLEMGKTDVRDAQDIAAAHEGVRYQAFDLFDAGPERIGEMLAVLVSLFEQDVLRPLPLTAWDVRKAPEAFRHLSQAKNVGKVVLTMPVPLDPEGAVLVTGGTGGLGALVARHLVTEHGVRRLVLSSRRGPQAPGAAALCDDLAALGAEVTVAACDTADHEALRELLDSVPKQHPLTAVVHTAGVLDDGVLSSLTPERLDSVLAPKADSVSALHELTRGEDLAAFVVFSSVAGMLGGSGQGNYAAANAFLDAFAQARHGAGLPATALAWGPWAPGAGMTGELSEADLRRMARGGMVPFTVEQGMAAFDAAFRTAEAVYAPVRFDHAALRGPHTATPALLRGLVTRPARRSAASASPGDAAESLRSRLAARPAVEREPAVLELVRAQAALVLGHTGADAVEPARDFRGLGIDSLTAVELRNRLGVATGLRLPATLVFDYPSPVALARHMCTELFGDGAAAAAPVAAAEQPATGEEQLAIVAMSCRFPGGAGSPEEFWRLLADGVDALSPLPADRGWHTDGDAGRVEGGFLHDSGDFDADFFGISPREAVTMDPQQRLLLEISWEALERAGIDPAALRGSRTGVFAGTNYQGYGSAAHTLPQGSEGQLLTGHATSVTSGRVSYAFGLEGPAVTVDTACSSSLVALHLAAQALRLGECDLALAGGVTVMATPGAFVEFGRQGGLAGDGRCKAFADDADGTGWGEGAGIVLVERLSDARRNGHPVLAVLRGSAVNQDGASNGLTAPNGPSQQRVIRAALANAGLEAHDVDAVEAHGTGTSLGDPIEAQALLATYGQDREPDRPLWLGSVKSNIGHTQAAAGVAGVIKMVLALQKGVLPRTLHVTEPSSHVDWSAGEVRLLTRPVEWPQRELPRRAAVSSFGISGTNAHVVLEQYGAADRGPAEGTPPDSVRAHTAGAGQDGPGGRPGPVVWPLSARSAAALRDQAKRLRAHLTDRPDLPAHDVGYALATTRAVFDHRAALVAEDRDTFLKGLAALARGEDAAELVRGRAATGGKLAFLFSGQGSQRAGMGRELHERFPAYATAFDQVCAEFDRHLERPLRALVLADEGTPEAALLDRTAYTQPALFAVGTALHALVGSWGIRPDVLIGHSIGELTAAHVAGVLTLQDACRLIAARGRLMQALPEGGAMIAVQAAEDEVLPLLEGRADRAGIAAVNGPSAVVVSGAGDAVAEIAGELAERGRKTRRLRVSHAFHSPLMEAMLEEFGEIARGVRYAPPRLPVISNLTGEPAADADLTSPAYWVRHVREAVRFGDGIRRLEAEGVRTYLELGPDGAVAAMAGESLREPDANTAVLPVLRRGRPEAPSVLRAAATLHVRGLGTGPAALYGEGARPVELPTYAFQRRRYWLDPAGPQTGTDPARTADDRFWAAVEHTDPAELAERLHLAGDAPLRDVLPALSSWRNEQRDRTVADGWEYRVIWRPAADAPAPVLSGTWLLAFPAGRDGRAWETALAAGLTAHGAAEVIPVEIDCGRADRGSLAGQLGTLLGGSGPVDGVLSLLATHEEPHPGRPATPGGLAATLALVQALDDLGSAAPLWCATTGAVAVREREAVPSPVQAAVWGFGRVAALEQPQSWGGLVDLPAEPDERAVERLCAVLEAGPGEDQVAVRDSGVFVRRLVRARPGGTGPGTQAPWTCTGTVLVTGGTGALGAHVARRLADRGAAHLVLAGRRGARAEGAAELQAELSARGVRVTIVACDVADREALARLLAEHPVDAVFHAAGVLDDGLINGLDGARLDAVLRSKMAAAAHLHELTDDRTPLVLFSSFAGTAGATGQANYAAANAYLDALAQHRHARGLPAAALAWGPWAGAGMAAGTAGDERLAERLSRGGMSPLDPRLAVDVLERALTRGDTTLTVADVEWARFVPGFTSVRPSALFSDLPEARQAAPDRESADSGRPDGLPALRAQLAGRSEADQERALVTLVRTHVAGVLGHDSVDAIDPKRAFSELGFDSLMAVELRNRLGLATGTQLPATLLFDHPTAAALARHLRTQVAAENPAGAPPVLAELDRLEDVLAGVAQDDPQRARIASRLQVLLAKWHEPEDAAAAVTDDAGVSDRIHSATADEIFDFIDNDLGMS</sequence>
<dbReference type="InterPro" id="IPR020843">
    <property type="entry name" value="ER"/>
</dbReference>
<dbReference type="SMART" id="SM00829">
    <property type="entry name" value="PKS_ER"/>
    <property type="match status" value="1"/>
</dbReference>
<dbReference type="CDD" id="cd05195">
    <property type="entry name" value="enoyl_red"/>
    <property type="match status" value="1"/>
</dbReference>
<dbReference type="InterPro" id="IPR049900">
    <property type="entry name" value="PKS_mFAS_DH"/>
</dbReference>
<dbReference type="PROSITE" id="PS01162">
    <property type="entry name" value="QOR_ZETA_CRYSTAL"/>
    <property type="match status" value="1"/>
</dbReference>
<evidence type="ECO:0000259" key="13">
    <source>
        <dbReference type="PROSITE" id="PS52019"/>
    </source>
</evidence>
<feature type="region of interest" description="N-terminal hotdog fold" evidence="9">
    <location>
        <begin position="2420"/>
        <end position="2561"/>
    </location>
</feature>
<evidence type="ECO:0000256" key="1">
    <source>
        <dbReference type="ARBA" id="ARBA00001957"/>
    </source>
</evidence>
<dbReference type="PROSITE" id="PS00606">
    <property type="entry name" value="KS3_1"/>
    <property type="match status" value="3"/>
</dbReference>
<dbReference type="InterPro" id="IPR002364">
    <property type="entry name" value="Quin_OxRdtase/zeta-crystal_CS"/>
</dbReference>
<dbReference type="SUPFAM" id="SSF55048">
    <property type="entry name" value="Probable ACP-binding domain of malonyl-CoA ACP transacylase"/>
    <property type="match status" value="3"/>
</dbReference>
<name>A0A128ATN8_9ACTN</name>
<protein>
    <submittedName>
        <fullName evidence="14">Type I polyketide synthase</fullName>
    </submittedName>
</protein>
<dbReference type="PANTHER" id="PTHR43775:SF51">
    <property type="entry name" value="INACTIVE PHENOLPHTHIOCEROL SYNTHESIS POLYKETIDE SYNTHASE TYPE I PKS1-RELATED"/>
    <property type="match status" value="1"/>
</dbReference>
<dbReference type="PROSITE" id="PS52004">
    <property type="entry name" value="KS3_2"/>
    <property type="match status" value="3"/>
</dbReference>
<feature type="domain" description="Ketosynthase family 3 (KS3)" evidence="12">
    <location>
        <begin position="1511"/>
        <end position="1937"/>
    </location>
</feature>
<evidence type="ECO:0000256" key="7">
    <source>
        <dbReference type="ARBA" id="ARBA00023268"/>
    </source>
</evidence>
<dbReference type="Pfam" id="PF18369">
    <property type="entry name" value="PKS_DE"/>
    <property type="match status" value="1"/>
</dbReference>
<dbReference type="Pfam" id="PF21089">
    <property type="entry name" value="PKS_DH_N"/>
    <property type="match status" value="1"/>
</dbReference>
<dbReference type="Pfam" id="PF22621">
    <property type="entry name" value="CurL-like_PKS_C"/>
    <property type="match status" value="1"/>
</dbReference>
<dbReference type="GO" id="GO:0016491">
    <property type="term" value="F:oxidoreductase activity"/>
    <property type="evidence" value="ECO:0007669"/>
    <property type="project" value="InterPro"/>
</dbReference>
<dbReference type="SUPFAM" id="SSF52151">
    <property type="entry name" value="FabD/lysophospholipase-like"/>
    <property type="match status" value="3"/>
</dbReference>
<dbReference type="Pfam" id="PF00550">
    <property type="entry name" value="PP-binding"/>
    <property type="match status" value="3"/>
</dbReference>
<dbReference type="InterPro" id="IPR032821">
    <property type="entry name" value="PKS_assoc"/>
</dbReference>
<evidence type="ECO:0000256" key="3">
    <source>
        <dbReference type="ARBA" id="ARBA00022450"/>
    </source>
</evidence>
<dbReference type="InterPro" id="IPR049552">
    <property type="entry name" value="PKS_DH_N"/>
</dbReference>
<dbReference type="InterPro" id="IPR014030">
    <property type="entry name" value="Ketoacyl_synth_N"/>
</dbReference>
<dbReference type="Pfam" id="PF22953">
    <property type="entry name" value="SpnB_Rossmann"/>
    <property type="match status" value="1"/>
</dbReference>
<dbReference type="Pfam" id="PF02801">
    <property type="entry name" value="Ketoacyl-synt_C"/>
    <property type="match status" value="3"/>
</dbReference>
<dbReference type="GO" id="GO:0006633">
    <property type="term" value="P:fatty acid biosynthetic process"/>
    <property type="evidence" value="ECO:0007669"/>
    <property type="project" value="InterPro"/>
</dbReference>
<dbReference type="Gene3D" id="3.30.70.3290">
    <property type="match status" value="3"/>
</dbReference>
<dbReference type="InterPro" id="IPR001227">
    <property type="entry name" value="Ac_transferase_dom_sf"/>
</dbReference>
<dbReference type="SUPFAM" id="SSF50129">
    <property type="entry name" value="GroES-like"/>
    <property type="match status" value="1"/>
</dbReference>
<evidence type="ECO:0000256" key="8">
    <source>
        <dbReference type="ARBA" id="ARBA00023315"/>
    </source>
</evidence>
<keyword evidence="6" id="KW-0045">Antibiotic biosynthesis</keyword>
<dbReference type="SMART" id="SM00825">
    <property type="entry name" value="PKS_KS"/>
    <property type="match status" value="3"/>
</dbReference>
<dbReference type="InterPro" id="IPR011032">
    <property type="entry name" value="GroES-like_sf"/>
</dbReference>
<feature type="domain" description="Carrier" evidence="11">
    <location>
        <begin position="1417"/>
        <end position="1492"/>
    </location>
</feature>
<dbReference type="PANTHER" id="PTHR43775">
    <property type="entry name" value="FATTY ACID SYNTHASE"/>
    <property type="match status" value="1"/>
</dbReference>
<accession>A0A128ATN8</accession>
<feature type="compositionally biased region" description="Basic and acidic residues" evidence="10">
    <location>
        <begin position="5056"/>
        <end position="5066"/>
    </location>
</feature>
<gene>
    <name evidence="14" type="primary">gonP6</name>
</gene>
<feature type="region of interest" description="C-terminal hotdog fold" evidence="9">
    <location>
        <begin position="2573"/>
        <end position="2718"/>
    </location>
</feature>
<dbReference type="Gene3D" id="3.10.129.110">
    <property type="entry name" value="Polyketide synthase dehydratase"/>
    <property type="match status" value="1"/>
</dbReference>
<evidence type="ECO:0000256" key="6">
    <source>
        <dbReference type="ARBA" id="ARBA00023194"/>
    </source>
</evidence>
<dbReference type="CDD" id="cd08956">
    <property type="entry name" value="KR_3_FAS_SDR_x"/>
    <property type="match status" value="1"/>
</dbReference>
<dbReference type="Gene3D" id="3.40.50.720">
    <property type="entry name" value="NAD(P)-binding Rossmann-like Domain"/>
    <property type="match status" value="3"/>
</dbReference>
<dbReference type="Gene3D" id="3.40.50.11460">
    <property type="match status" value="1"/>
</dbReference>
<dbReference type="InterPro" id="IPR020806">
    <property type="entry name" value="PKS_PP-bd"/>
</dbReference>
<dbReference type="Pfam" id="PF16197">
    <property type="entry name" value="KAsynt_C_assoc"/>
    <property type="match status" value="2"/>
</dbReference>
<feature type="region of interest" description="Disordered" evidence="10">
    <location>
        <begin position="5050"/>
        <end position="5071"/>
    </location>
</feature>
<dbReference type="InterPro" id="IPR049551">
    <property type="entry name" value="PKS_DH_C"/>
</dbReference>
<dbReference type="Pfam" id="PF00698">
    <property type="entry name" value="Acyl_transf_1"/>
    <property type="match status" value="3"/>
</dbReference>
<dbReference type="GO" id="GO:0008270">
    <property type="term" value="F:zinc ion binding"/>
    <property type="evidence" value="ECO:0007669"/>
    <property type="project" value="InterPro"/>
</dbReference>
<evidence type="ECO:0000256" key="10">
    <source>
        <dbReference type="SAM" id="MobiDB-lite"/>
    </source>
</evidence>
<feature type="domain" description="Carrier" evidence="11">
    <location>
        <begin position="3531"/>
        <end position="3606"/>
    </location>
</feature>
<dbReference type="PROSITE" id="PS52019">
    <property type="entry name" value="PKS_MFAS_DH"/>
    <property type="match status" value="1"/>
</dbReference>
<dbReference type="Pfam" id="PF08659">
    <property type="entry name" value="KR"/>
    <property type="match status" value="3"/>
</dbReference>
<dbReference type="InterPro" id="IPR014031">
    <property type="entry name" value="Ketoacyl_synth_C"/>
</dbReference>
<dbReference type="Gene3D" id="3.40.47.10">
    <property type="match status" value="3"/>
</dbReference>
<evidence type="ECO:0000256" key="4">
    <source>
        <dbReference type="ARBA" id="ARBA00022553"/>
    </source>
</evidence>
<feature type="domain" description="Ketosynthase family 3 (KS3)" evidence="12">
    <location>
        <begin position="35"/>
        <end position="461"/>
    </location>
</feature>
<dbReference type="Gene3D" id="1.10.1200.10">
    <property type="entry name" value="ACP-like"/>
    <property type="match status" value="3"/>
</dbReference>
<dbReference type="GO" id="GO:0031177">
    <property type="term" value="F:phosphopantetheine binding"/>
    <property type="evidence" value="ECO:0007669"/>
    <property type="project" value="InterPro"/>
</dbReference>
<organism evidence="14">
    <name type="scientific">Streptomyces caniferus</name>
    <dbReference type="NCBI Taxonomy" id="285557"/>
    <lineage>
        <taxon>Bacteria</taxon>
        <taxon>Bacillati</taxon>
        <taxon>Actinomycetota</taxon>
        <taxon>Actinomycetes</taxon>
        <taxon>Kitasatosporales</taxon>
        <taxon>Streptomycetaceae</taxon>
        <taxon>Streptomyces</taxon>
    </lineage>
</organism>
<dbReference type="CDD" id="cd00833">
    <property type="entry name" value="PKS"/>
    <property type="match status" value="3"/>
</dbReference>
<dbReference type="Pfam" id="PF14765">
    <property type="entry name" value="PS-DH"/>
    <property type="match status" value="1"/>
</dbReference>
<dbReference type="InterPro" id="IPR016036">
    <property type="entry name" value="Malonyl_transacylase_ACP-bd"/>
</dbReference>
<dbReference type="InterPro" id="IPR020841">
    <property type="entry name" value="PKS_Beta-ketoAc_synthase_dom"/>
</dbReference>
<comment type="pathway">
    <text evidence="2">Antibiotic biosynthesis.</text>
</comment>
<dbReference type="SMART" id="SM01294">
    <property type="entry name" value="PKS_PP_betabranch"/>
    <property type="match status" value="3"/>
</dbReference>
<dbReference type="SMART" id="SM00826">
    <property type="entry name" value="PKS_DH"/>
    <property type="match status" value="1"/>
</dbReference>
<evidence type="ECO:0000256" key="5">
    <source>
        <dbReference type="ARBA" id="ARBA00022679"/>
    </source>
</evidence>
<dbReference type="Gene3D" id="3.90.180.10">
    <property type="entry name" value="Medium-chain alcohol dehydrogenases, catalytic domain"/>
    <property type="match status" value="1"/>
</dbReference>
<feature type="active site" description="Proton acceptor; for dehydratase activity" evidence="9">
    <location>
        <position position="2468"/>
    </location>
</feature>
<dbReference type="PROSITE" id="PS00012">
    <property type="entry name" value="PHOSPHOPANTETHEINE"/>
    <property type="match status" value="3"/>
</dbReference>
<dbReference type="GO" id="GO:0004312">
    <property type="term" value="F:fatty acid synthase activity"/>
    <property type="evidence" value="ECO:0007669"/>
    <property type="project" value="TreeGrafter"/>
</dbReference>